<organism evidence="2">
    <name type="scientific">Fusarium oxysporum f. sp. conglutinans race 2 54008</name>
    <dbReference type="NCBI Taxonomy" id="1089457"/>
    <lineage>
        <taxon>Eukaryota</taxon>
        <taxon>Fungi</taxon>
        <taxon>Dikarya</taxon>
        <taxon>Ascomycota</taxon>
        <taxon>Pezizomycotina</taxon>
        <taxon>Sordariomycetes</taxon>
        <taxon>Hypocreomycetidae</taxon>
        <taxon>Hypocreales</taxon>
        <taxon>Nectriaceae</taxon>
        <taxon>Fusarium</taxon>
        <taxon>Fusarium oxysporum species complex</taxon>
    </lineage>
</organism>
<evidence type="ECO:0000313" key="2">
    <source>
        <dbReference type="EMBL" id="EXL64421.1"/>
    </source>
</evidence>
<keyword evidence="1" id="KW-0472">Membrane</keyword>
<protein>
    <submittedName>
        <fullName evidence="2">Uncharacterized protein</fullName>
    </submittedName>
</protein>
<proteinExistence type="predicted"/>
<dbReference type="EMBL" id="KK034114">
    <property type="protein sequence ID" value="EXL64421.1"/>
    <property type="molecule type" value="Genomic_DNA"/>
</dbReference>
<reference evidence="2" key="1">
    <citation type="submission" date="2011-11" db="EMBL/GenBank/DDBJ databases">
        <title>The Genome Sequence of Fusarium oxysporum PHW808.</title>
        <authorList>
            <consortium name="The Broad Institute Genome Sequencing Platform"/>
            <person name="Ma L.-J."/>
            <person name="Gale L.R."/>
            <person name="Schwartz D.C."/>
            <person name="Zhou S."/>
            <person name="Corby-Kistler H."/>
            <person name="Young S.K."/>
            <person name="Zeng Q."/>
            <person name="Gargeya S."/>
            <person name="Fitzgerald M."/>
            <person name="Haas B."/>
            <person name="Abouelleil A."/>
            <person name="Alvarado L."/>
            <person name="Arachchi H.M."/>
            <person name="Berlin A."/>
            <person name="Brown A."/>
            <person name="Chapman S.B."/>
            <person name="Chen Z."/>
            <person name="Dunbar C."/>
            <person name="Freedman E."/>
            <person name="Gearin G."/>
            <person name="Goldberg J."/>
            <person name="Griggs A."/>
            <person name="Gujja S."/>
            <person name="Heiman D."/>
            <person name="Howarth C."/>
            <person name="Larson L."/>
            <person name="Lui A."/>
            <person name="MacDonald P.J.P."/>
            <person name="Montmayeur A."/>
            <person name="Murphy C."/>
            <person name="Neiman D."/>
            <person name="Pearson M."/>
            <person name="Priest M."/>
            <person name="Roberts A."/>
            <person name="Saif S."/>
            <person name="Shea T."/>
            <person name="Shenoy N."/>
            <person name="Sisk P."/>
            <person name="Stolte C."/>
            <person name="Sykes S."/>
            <person name="Wortman J."/>
            <person name="Nusbaum C."/>
            <person name="Birren B."/>
        </authorList>
    </citation>
    <scope>NUCLEOTIDE SEQUENCE [LARGE SCALE GENOMIC DNA]</scope>
    <source>
        <strain evidence="2">54008</strain>
    </source>
</reference>
<evidence type="ECO:0000256" key="1">
    <source>
        <dbReference type="SAM" id="Phobius"/>
    </source>
</evidence>
<dbReference type="HOGENOM" id="CLU_3335643_0_0_1"/>
<accession>X0GX64</accession>
<keyword evidence="1" id="KW-0812">Transmembrane</keyword>
<dbReference type="Proteomes" id="UP000030676">
    <property type="component" value="Unassembled WGS sequence"/>
</dbReference>
<keyword evidence="1" id="KW-1133">Transmembrane helix</keyword>
<reference evidence="2" key="2">
    <citation type="submission" date="2014-03" db="EMBL/GenBank/DDBJ databases">
        <title>The Genome Annotation of Fusarium oxysporum PHW808.</title>
        <authorList>
            <consortium name="The Broad Institute Genomics Platform"/>
            <person name="Ma L.-J."/>
            <person name="Corby-Kistler H."/>
            <person name="Broz K."/>
            <person name="Gale L.R."/>
            <person name="Jonkers W."/>
            <person name="O'Donnell K."/>
            <person name="Ploetz R."/>
            <person name="Steinberg C."/>
            <person name="Schwartz D.C."/>
            <person name="VanEtten H."/>
            <person name="Zhou S."/>
            <person name="Young S.K."/>
            <person name="Zeng Q."/>
            <person name="Gargeya S."/>
            <person name="Fitzgerald M."/>
            <person name="Abouelleil A."/>
            <person name="Alvarado L."/>
            <person name="Chapman S.B."/>
            <person name="Gainer-Dewar J."/>
            <person name="Goldberg J."/>
            <person name="Griggs A."/>
            <person name="Gujja S."/>
            <person name="Hansen M."/>
            <person name="Howarth C."/>
            <person name="Imamovic A."/>
            <person name="Ireland A."/>
            <person name="Larimer J."/>
            <person name="McCowan C."/>
            <person name="Murphy C."/>
            <person name="Pearson M."/>
            <person name="Poon T.W."/>
            <person name="Priest M."/>
            <person name="Roberts A."/>
            <person name="Saif S."/>
            <person name="Shea T."/>
            <person name="Sykes S."/>
            <person name="Wortman J."/>
            <person name="Nusbaum C."/>
            <person name="Birren B."/>
        </authorList>
    </citation>
    <scope>NUCLEOTIDE SEQUENCE</scope>
    <source>
        <strain evidence="2">54008</strain>
    </source>
</reference>
<feature type="transmembrane region" description="Helical" evidence="1">
    <location>
        <begin position="9"/>
        <end position="29"/>
    </location>
</feature>
<dbReference type="AlphaFoldDB" id="X0GX64"/>
<gene>
    <name evidence="2" type="ORF">FOPG_19314</name>
</gene>
<name>X0GX64_FUSOX</name>
<sequence>MPLLVDTKLLSQILATMLLYSVFIILYHISPPKLYNAN</sequence>